<dbReference type="InterPro" id="IPR051465">
    <property type="entry name" value="Cell_Envelope_Struct_Comp"/>
</dbReference>
<organism evidence="3 4">
    <name type="scientific">Lysinibacillus contaminans</name>
    <dbReference type="NCBI Taxonomy" id="1293441"/>
    <lineage>
        <taxon>Bacteria</taxon>
        <taxon>Bacillati</taxon>
        <taxon>Bacillota</taxon>
        <taxon>Bacilli</taxon>
        <taxon>Bacillales</taxon>
        <taxon>Bacillaceae</taxon>
        <taxon>Lysinibacillus</taxon>
    </lineage>
</organism>
<dbReference type="PANTHER" id="PTHR43308">
    <property type="entry name" value="OUTER MEMBRANE PROTEIN ALPHA-RELATED"/>
    <property type="match status" value="1"/>
</dbReference>
<dbReference type="RefSeq" id="WP_053582048.1">
    <property type="nucleotide sequence ID" value="NZ_LGRV01000001.1"/>
</dbReference>
<gene>
    <name evidence="3" type="ORF">AEA09_00935</name>
</gene>
<protein>
    <submittedName>
        <fullName evidence="3">S-layer protein</fullName>
    </submittedName>
</protein>
<dbReference type="Pfam" id="PF00395">
    <property type="entry name" value="SLH"/>
    <property type="match status" value="3"/>
</dbReference>
<accession>A0ABR5K591</accession>
<comment type="caution">
    <text evidence="3">The sequence shown here is derived from an EMBL/GenBank/DDBJ whole genome shotgun (WGS) entry which is preliminary data.</text>
</comment>
<dbReference type="InterPro" id="IPR001119">
    <property type="entry name" value="SLH_dom"/>
</dbReference>
<dbReference type="PROSITE" id="PS51272">
    <property type="entry name" value="SLH"/>
    <property type="match status" value="2"/>
</dbReference>
<keyword evidence="4" id="KW-1185">Reference proteome</keyword>
<feature type="domain" description="SLH" evidence="2">
    <location>
        <begin position="142"/>
        <end position="205"/>
    </location>
</feature>
<name>A0ABR5K591_9BACI</name>
<reference evidence="4" key="1">
    <citation type="submission" date="2015-07" db="EMBL/GenBank/DDBJ databases">
        <title>Fjat-14205 dsm 2895.</title>
        <authorList>
            <person name="Liu B."/>
            <person name="Wang J."/>
            <person name="Zhu Y."/>
            <person name="Liu G."/>
            <person name="Chen Q."/>
            <person name="Chen Z."/>
            <person name="Lan J."/>
            <person name="Che J."/>
            <person name="Ge C."/>
            <person name="Shi H."/>
            <person name="Pan Z."/>
            <person name="Liu X."/>
        </authorList>
    </citation>
    <scope>NUCLEOTIDE SEQUENCE [LARGE SCALE GENOMIC DNA]</scope>
    <source>
        <strain evidence="4">DSM 25560</strain>
    </source>
</reference>
<evidence type="ECO:0000313" key="3">
    <source>
        <dbReference type="EMBL" id="KOS71585.1"/>
    </source>
</evidence>
<dbReference type="PANTHER" id="PTHR43308:SF5">
    <property type="entry name" value="S-LAYER PROTEIN _ PEPTIDOGLYCAN ENDO-BETA-N-ACETYLGLUCOSAMINIDASE"/>
    <property type="match status" value="1"/>
</dbReference>
<evidence type="ECO:0000256" key="1">
    <source>
        <dbReference type="ARBA" id="ARBA00022729"/>
    </source>
</evidence>
<feature type="domain" description="SLH" evidence="2">
    <location>
        <begin position="24"/>
        <end position="87"/>
    </location>
</feature>
<dbReference type="Proteomes" id="UP000050668">
    <property type="component" value="Unassembled WGS sequence"/>
</dbReference>
<keyword evidence="1" id="KW-0732">Signal</keyword>
<evidence type="ECO:0000259" key="2">
    <source>
        <dbReference type="PROSITE" id="PS51272"/>
    </source>
</evidence>
<dbReference type="EMBL" id="LGRV01000001">
    <property type="protein sequence ID" value="KOS71585.1"/>
    <property type="molecule type" value="Genomic_DNA"/>
</dbReference>
<proteinExistence type="predicted"/>
<sequence>MKQIVAVICLSMIFVWVSPIEQVDAASFNDVTRNHTLITEIDYLVDREIIKGYPDGSFKPNNNVTRAQVAVLLTRALGLNTSNIKNPNYQDIPVTHIYYKEIAAAHSAGIFQSAHNFNPGATISRGTMALILQRAFHLKGSDPYHFEDVTKNTDGYQAISAVANNSITRGYRDGTFKPKVTLKRAHFSAFLARALTVTKLKIMKDRNYMYTYAFKSPEDNQTYILNYQYSRNDDKNDIWTITNTTNNKLFNDELLYDGGSVYGQAIAQDFSSHYDLYIELPLRIGIIKHEDDEGISSGVRITVNDTNATHQAGGVTYKNVVILEETTVFNSDVNVYYYADNVGLIKQMKNGKNNYELLKRTAY</sequence>
<evidence type="ECO:0000313" key="4">
    <source>
        <dbReference type="Proteomes" id="UP000050668"/>
    </source>
</evidence>